<accession>A0A0K2URR8</accession>
<organism evidence="1">
    <name type="scientific">Lepeophtheirus salmonis</name>
    <name type="common">Salmon louse</name>
    <name type="synonym">Caligus salmonis</name>
    <dbReference type="NCBI Taxonomy" id="72036"/>
    <lineage>
        <taxon>Eukaryota</taxon>
        <taxon>Metazoa</taxon>
        <taxon>Ecdysozoa</taxon>
        <taxon>Arthropoda</taxon>
        <taxon>Crustacea</taxon>
        <taxon>Multicrustacea</taxon>
        <taxon>Hexanauplia</taxon>
        <taxon>Copepoda</taxon>
        <taxon>Siphonostomatoida</taxon>
        <taxon>Caligidae</taxon>
        <taxon>Lepeophtheirus</taxon>
    </lineage>
</organism>
<dbReference type="AlphaFoldDB" id="A0A0K2URR8"/>
<evidence type="ECO:0000313" key="1">
    <source>
        <dbReference type="EMBL" id="CDW40755.1"/>
    </source>
</evidence>
<dbReference type="EMBL" id="HACA01023394">
    <property type="protein sequence ID" value="CDW40755.1"/>
    <property type="molecule type" value="Transcribed_RNA"/>
</dbReference>
<sequence>MSLVGHMKLQHHKMFDNRYFHLYFTYINYVLRNTIQSSSDDTKQTQIEMN</sequence>
<protein>
    <submittedName>
        <fullName evidence="1">Uncharacterized protein</fullName>
    </submittedName>
</protein>
<proteinExistence type="predicted"/>
<name>A0A0K2URR8_LEPSM</name>
<reference evidence="1" key="1">
    <citation type="submission" date="2014-05" db="EMBL/GenBank/DDBJ databases">
        <authorList>
            <person name="Chronopoulou M."/>
        </authorList>
    </citation>
    <scope>NUCLEOTIDE SEQUENCE</scope>
    <source>
        <tissue evidence="1">Whole organism</tissue>
    </source>
</reference>